<proteinExistence type="predicted"/>
<feature type="region of interest" description="Disordered" evidence="1">
    <location>
        <begin position="1043"/>
        <end position="1080"/>
    </location>
</feature>
<feature type="region of interest" description="Disordered" evidence="1">
    <location>
        <begin position="49"/>
        <end position="76"/>
    </location>
</feature>
<evidence type="ECO:0000256" key="1">
    <source>
        <dbReference type="SAM" id="MobiDB-lite"/>
    </source>
</evidence>
<feature type="compositionally biased region" description="Acidic residues" evidence="1">
    <location>
        <begin position="1064"/>
        <end position="1074"/>
    </location>
</feature>
<evidence type="ECO:0000313" key="3">
    <source>
        <dbReference type="Proteomes" id="UP001189429"/>
    </source>
</evidence>
<evidence type="ECO:0000313" key="2">
    <source>
        <dbReference type="EMBL" id="CAK0843699.1"/>
    </source>
</evidence>
<keyword evidence="3" id="KW-1185">Reference proteome</keyword>
<sequence length="1340" mass="142245">VAMPGSQGRPPPLRAPPMAAETVDLSSDDATAAQEILWHAAGTSAAVEVVDSSSDDAPAAQESHQHAAAAGASAGARGARHLWRLRRLRSCSGRRSPTNVGPRAARGPAAAGPPWRCLREEVLAALRRVPPRHWRNTGRANVRPLGASADSMTLGLVRAVSTGGRPLPSLKTALYPGLCRLLMRLWRHEGCLNGAASVCTSIHRREEGSLNRNYAARDHVDRGNEGPSWLIALGDWTSGGELWVEDSSGDEEVFVSASIRGRRRYRAGHPCRGRSWDVRGNFLQFDGRRLHCTRPFSGGDRFSAVFFACAGHASAPPWARSGLAALGFALPPVGGAPARQRRRGSPTRAAAAGGGGAAPRAAPPQKRRGGGAVSSAAEARVMLGGGRARSTLASVATFAAQQLCRPGWAELLAVAGLLLATAAVSSCCGCAAGLGLGLALNPHGAESVARAGAMEMNAALTSVKLVNIDSVTDGNPVQTTVSDGGPDEEELVTAMLVDLEVTWTRPRDRGPYAYEVEAEEAEKVVARAGDGRASASASVGDPMQEVLRELRSLGGRLATLERAAALSAAPRGPSWRPPMAAVPEDEEADDADVEVGAEAGLDAMGMRTAIALLLQEQLRRAHEERRLRAKAKKKHIAGVDDFGDGGEAFATRAEENILKAPEVERTDSLGARKYANEMAPVGAQRAAGRASAPLAHIHGALRSKKYERARMLTPLGVSAAGQVSRDEKWQAAQRPAGLETPSWAERLCQNVCQLCGERSRARTIDKVRVATIVAERKGDDYPIKRTAAPSLAAAEVGFPREVSGFCPRPFLSEVNRDARERPKECLKAEGGRMLLPPANDTAARSELLKMAERRGAAGQLRLLRTAQAGDRGTAELFTATKKEEHLADGTGGQVAVGSVDDLDNYFRAFAGAADENALPQPAGEAVPARLLPHLKAHGGRSRGDEPVRLCFQGFSMGDHRATDLNQEVLERREPLPLIPLRDAEAFAASGDACAARGPRRNPKKASGREVVFTGWVGETEGGAGLTGPPRGALLALTGATAGAAARGPAPGAREAATRGRGEEADASSDPESELDGAPTPFQALGKAALDQRADQRAAEGFVAGPILELEEGWDLLRSDVFAWLVFMLTRQRVLAWLERGSCDAFLSQAQEDRPWVYRRGLERGNVSARTAKRRTACVAGWSKSPASDAELAARDEFLRLRDMLGGAWRDLETRANLGPPAGCYATLRPREYLGLTWDELVLPQAHAGGEVISFGRKKPRPIGEGLAPIAVAFLVACAARRKGSEMIWSSSGSGFRRRLDAILRHAFTGPGAPIVLPSPLRPGGAAYFFEKWGEDADRLQ</sequence>
<feature type="region of interest" description="Disordered" evidence="1">
    <location>
        <begin position="335"/>
        <end position="374"/>
    </location>
</feature>
<gene>
    <name evidence="2" type="ORF">PCOR1329_LOCUS37962</name>
</gene>
<name>A0ABN9TD75_9DINO</name>
<organism evidence="2 3">
    <name type="scientific">Prorocentrum cordatum</name>
    <dbReference type="NCBI Taxonomy" id="2364126"/>
    <lineage>
        <taxon>Eukaryota</taxon>
        <taxon>Sar</taxon>
        <taxon>Alveolata</taxon>
        <taxon>Dinophyceae</taxon>
        <taxon>Prorocentrales</taxon>
        <taxon>Prorocentraceae</taxon>
        <taxon>Prorocentrum</taxon>
    </lineage>
</organism>
<feature type="non-terminal residue" evidence="2">
    <location>
        <position position="1"/>
    </location>
</feature>
<dbReference type="EMBL" id="CAUYUJ010014601">
    <property type="protein sequence ID" value="CAK0843699.1"/>
    <property type="molecule type" value="Genomic_DNA"/>
</dbReference>
<accession>A0ABN9TD75</accession>
<feature type="region of interest" description="Disordered" evidence="1">
    <location>
        <begin position="1"/>
        <end position="27"/>
    </location>
</feature>
<comment type="caution">
    <text evidence="2">The sequence shown here is derived from an EMBL/GenBank/DDBJ whole genome shotgun (WGS) entry which is preliminary data.</text>
</comment>
<reference evidence="2" key="1">
    <citation type="submission" date="2023-10" db="EMBL/GenBank/DDBJ databases">
        <authorList>
            <person name="Chen Y."/>
            <person name="Shah S."/>
            <person name="Dougan E. K."/>
            <person name="Thang M."/>
            <person name="Chan C."/>
        </authorList>
    </citation>
    <scope>NUCLEOTIDE SEQUENCE [LARGE SCALE GENOMIC DNA]</scope>
</reference>
<feature type="compositionally biased region" description="Low complexity" evidence="1">
    <location>
        <begin position="1043"/>
        <end position="1054"/>
    </location>
</feature>
<dbReference type="Proteomes" id="UP001189429">
    <property type="component" value="Unassembled WGS sequence"/>
</dbReference>
<protein>
    <submittedName>
        <fullName evidence="2">Uncharacterized protein</fullName>
    </submittedName>
</protein>